<dbReference type="Gene3D" id="3.30.2220.30">
    <property type="match status" value="1"/>
</dbReference>
<dbReference type="Pfam" id="PF08890">
    <property type="entry name" value="Phage_TAC_5"/>
    <property type="match status" value="1"/>
</dbReference>
<dbReference type="Proteomes" id="UP000075816">
    <property type="component" value="Unassembled WGS sequence"/>
</dbReference>
<evidence type="ECO:0000313" key="1">
    <source>
        <dbReference type="EMBL" id="KYL04805.1"/>
    </source>
</evidence>
<dbReference type="GeneID" id="75076354"/>
<dbReference type="KEGG" id="fnf:BSQ88_07930"/>
<sequence>MAKNITLEMLLARKQQSNDDKMKIVLFNSKVLGGTIEIVKQKARDVMKIMDDMEEKTMTASTEANCKLILKHCPIFREKELQVAYDVAEPHEVILKVFDDNIGEVGKLTEKILAIYGLADENKKKNLLEEEIEEIKN</sequence>
<accession>A0A162J0C0</accession>
<comment type="caution">
    <text evidence="1">The sequence shown here is derived from an EMBL/GenBank/DDBJ whole genome shotgun (WGS) entry which is preliminary data.</text>
</comment>
<dbReference type="EMBL" id="LVEA01000029">
    <property type="protein sequence ID" value="KYL04805.1"/>
    <property type="molecule type" value="Genomic_DNA"/>
</dbReference>
<organism evidence="1 2">
    <name type="scientific">Fusobacterium necrophorum subsp. funduliforme</name>
    <dbReference type="NCBI Taxonomy" id="143387"/>
    <lineage>
        <taxon>Bacteria</taxon>
        <taxon>Fusobacteriati</taxon>
        <taxon>Fusobacteriota</taxon>
        <taxon>Fusobacteriia</taxon>
        <taxon>Fusobacteriales</taxon>
        <taxon>Fusobacteriaceae</taxon>
        <taxon>Fusobacterium</taxon>
    </lineage>
</organism>
<dbReference type="InterPro" id="IPR014986">
    <property type="entry name" value="XkdN-like"/>
</dbReference>
<proteinExistence type="predicted"/>
<dbReference type="AlphaFoldDB" id="A0A162J0C0"/>
<dbReference type="InterPro" id="IPR038559">
    <property type="entry name" value="XkdN-like_sf"/>
</dbReference>
<dbReference type="eggNOG" id="ENOG5032QV1">
    <property type="taxonomic scope" value="Bacteria"/>
</dbReference>
<name>A0A162J0C0_9FUSO</name>
<dbReference type="RefSeq" id="WP_005957836.1">
    <property type="nucleotide sequence ID" value="NZ_CAXOUE010000018.1"/>
</dbReference>
<reference evidence="1 2" key="1">
    <citation type="submission" date="2016-03" db="EMBL/GenBank/DDBJ databases">
        <title>Comparative genomics of human isolates of Fusobacterium necrophorum.</title>
        <authorList>
            <person name="Jensen A."/>
            <person name="Bank S."/>
            <person name="Andersen P.S."/>
            <person name="Kristensen L.H."/>
            <person name="Prag J."/>
        </authorList>
    </citation>
    <scope>NUCLEOTIDE SEQUENCE [LARGE SCALE GENOMIC DNA]</scope>
    <source>
        <strain evidence="1 2">LS_1264</strain>
    </source>
</reference>
<protein>
    <submittedName>
        <fullName evidence="1">Phage portal protein</fullName>
    </submittedName>
</protein>
<evidence type="ECO:0000313" key="2">
    <source>
        <dbReference type="Proteomes" id="UP000075816"/>
    </source>
</evidence>
<gene>
    <name evidence="1" type="ORF">A2J07_10450</name>
</gene>